<feature type="transmembrane region" description="Helical" evidence="1">
    <location>
        <begin position="12"/>
        <end position="31"/>
    </location>
</feature>
<keyword evidence="1" id="KW-1133">Transmembrane helix</keyword>
<organism evidence="2 3">
    <name type="scientific">Fundicoccus ignavus</name>
    <dbReference type="NCBI Taxonomy" id="2664442"/>
    <lineage>
        <taxon>Bacteria</taxon>
        <taxon>Bacillati</taxon>
        <taxon>Bacillota</taxon>
        <taxon>Bacilli</taxon>
        <taxon>Lactobacillales</taxon>
        <taxon>Aerococcaceae</taxon>
        <taxon>Fundicoccus</taxon>
    </lineage>
</organism>
<evidence type="ECO:0000313" key="3">
    <source>
        <dbReference type="Proteomes" id="UP000469870"/>
    </source>
</evidence>
<reference evidence="2 3" key="1">
    <citation type="submission" date="2019-11" db="EMBL/GenBank/DDBJ databases">
        <title>Characterisation of Fundicoccus ignavus gen. nov. sp. nov., a novel genus of the family Aerococcaceae isolated from bulk tank milk.</title>
        <authorList>
            <person name="Siebert A."/>
            <person name="Huptas C."/>
            <person name="Wenning M."/>
            <person name="Scherer S."/>
            <person name="Doll E.V."/>
        </authorList>
    </citation>
    <scope>NUCLEOTIDE SEQUENCE [LARGE SCALE GENOMIC DNA]</scope>
    <source>
        <strain evidence="2 3">DSM 109653</strain>
    </source>
</reference>
<evidence type="ECO:0008006" key="4">
    <source>
        <dbReference type="Google" id="ProtNLM"/>
    </source>
</evidence>
<comment type="caution">
    <text evidence="2">The sequence shown here is derived from an EMBL/GenBank/DDBJ whole genome shotgun (WGS) entry which is preliminary data.</text>
</comment>
<dbReference type="EMBL" id="WJQR01000001">
    <property type="protein sequence ID" value="MRI80498.1"/>
    <property type="molecule type" value="Genomic_DNA"/>
</dbReference>
<feature type="transmembrane region" description="Helical" evidence="1">
    <location>
        <begin position="311"/>
        <end position="330"/>
    </location>
</feature>
<feature type="transmembrane region" description="Helical" evidence="1">
    <location>
        <begin position="229"/>
        <end position="249"/>
    </location>
</feature>
<gene>
    <name evidence="2" type="ORF">GIY11_00430</name>
</gene>
<dbReference type="Proteomes" id="UP000469870">
    <property type="component" value="Unassembled WGS sequence"/>
</dbReference>
<dbReference type="AlphaFoldDB" id="A0A844BK15"/>
<evidence type="ECO:0000313" key="2">
    <source>
        <dbReference type="EMBL" id="MRI80498.1"/>
    </source>
</evidence>
<protein>
    <recommendedName>
        <fullName evidence="4">FtsX-like permease family protein</fullName>
    </recommendedName>
</protein>
<proteinExistence type="predicted"/>
<name>A0A844BK15_9LACT</name>
<accession>A0A844BK15</accession>
<keyword evidence="1" id="KW-0812">Transmembrane</keyword>
<dbReference type="RefSeq" id="WP_153861045.1">
    <property type="nucleotide sequence ID" value="NZ_WJQR01000001.1"/>
</dbReference>
<sequence>MYKRLHAKSIWMLILFIAVNCTIIYGLNYIISNIRSNTPYGLSENFLHFNKTINNNQYDIDFLNNNNDIVAIVQTNDSRIIGIYDPEMKYYINATKFTIPRKFRYFSSQDYISKSNVAVVLDSIDQIIENGFNNDDYSNLTEEYNMDVINIFDYNSMIARNDIKVIKNLFSFDLGQIKEIYIDSENTVSLNNIKKELESRGFEEKKQSMDNNLIKIILENSFEKKYTQFVLLSSFSTWLTSIITCLIYAQKDKKFIYISRIFGGSLFQIIKIKILSFLYMLGLASILSNIISISLLSIIKKYYFSFKDLFQIQFVFIGSYVCVLILYYVFIISKTKKEMW</sequence>
<keyword evidence="1" id="KW-0472">Membrane</keyword>
<evidence type="ECO:0000256" key="1">
    <source>
        <dbReference type="SAM" id="Phobius"/>
    </source>
</evidence>
<feature type="transmembrane region" description="Helical" evidence="1">
    <location>
        <begin position="277"/>
        <end position="299"/>
    </location>
</feature>